<dbReference type="SMART" id="SM00862">
    <property type="entry name" value="Trans_reg_C"/>
    <property type="match status" value="1"/>
</dbReference>
<dbReference type="InterPro" id="IPR016032">
    <property type="entry name" value="Sig_transdc_resp-reg_C-effctor"/>
</dbReference>
<feature type="domain" description="OmpR/PhoB-type" evidence="5">
    <location>
        <begin position="14"/>
        <end position="111"/>
    </location>
</feature>
<proteinExistence type="predicted"/>
<evidence type="ECO:0000313" key="7">
    <source>
        <dbReference type="Proteomes" id="UP001215231"/>
    </source>
</evidence>
<gene>
    <name evidence="6" type="ORF">H3N35_09795</name>
</gene>
<dbReference type="InterPro" id="IPR019734">
    <property type="entry name" value="TPR_rpt"/>
</dbReference>
<dbReference type="Proteomes" id="UP001215231">
    <property type="component" value="Chromosome"/>
</dbReference>
<dbReference type="RefSeq" id="WP_274054118.1">
    <property type="nucleotide sequence ID" value="NZ_CP059693.1"/>
</dbReference>
<dbReference type="CDD" id="cd00383">
    <property type="entry name" value="trans_reg_C"/>
    <property type="match status" value="1"/>
</dbReference>
<protein>
    <submittedName>
        <fullName evidence="6">Tetratricopeptide repeat protein</fullName>
    </submittedName>
</protein>
<feature type="repeat" description="TPR" evidence="2">
    <location>
        <begin position="472"/>
        <end position="505"/>
    </location>
</feature>
<evidence type="ECO:0000256" key="3">
    <source>
        <dbReference type="PROSITE-ProRule" id="PRU01091"/>
    </source>
</evidence>
<accession>A0ABY7VKW4</accession>
<dbReference type="Pfam" id="PF00486">
    <property type="entry name" value="Trans_reg_C"/>
    <property type="match status" value="1"/>
</dbReference>
<feature type="DNA-binding region" description="OmpR/PhoB-type" evidence="3">
    <location>
        <begin position="14"/>
        <end position="111"/>
    </location>
</feature>
<keyword evidence="1 3" id="KW-0238">DNA-binding</keyword>
<dbReference type="PROSITE" id="PS51755">
    <property type="entry name" value="OMPR_PHOB"/>
    <property type="match status" value="1"/>
</dbReference>
<keyword evidence="7" id="KW-1185">Reference proteome</keyword>
<dbReference type="Gene3D" id="1.10.10.10">
    <property type="entry name" value="Winged helix-like DNA-binding domain superfamily/Winged helix DNA-binding domain"/>
    <property type="match status" value="1"/>
</dbReference>
<evidence type="ECO:0000256" key="4">
    <source>
        <dbReference type="SAM" id="Phobius"/>
    </source>
</evidence>
<evidence type="ECO:0000256" key="2">
    <source>
        <dbReference type="PROSITE-ProRule" id="PRU00339"/>
    </source>
</evidence>
<organism evidence="6 7">
    <name type="scientific">Thalassomonas haliotis</name>
    <dbReference type="NCBI Taxonomy" id="485448"/>
    <lineage>
        <taxon>Bacteria</taxon>
        <taxon>Pseudomonadati</taxon>
        <taxon>Pseudomonadota</taxon>
        <taxon>Gammaproteobacteria</taxon>
        <taxon>Alteromonadales</taxon>
        <taxon>Colwelliaceae</taxon>
        <taxon>Thalassomonas</taxon>
    </lineage>
</organism>
<sequence>MSVSAHEPLLRQNDSCYQINKIWIYNSATQVVIREGQETKLRAKTADVLNLLILSQGNVVTAQYFFDHVWSGKYVGENVLKQSIKELRNCFADDTKTLISTITKQGYKLSAQICRYRKETSPPSREDKQDDNKELPTDVLAVDKQITPPAKTHNKQKLLPFPRQLLVCKSQQLSWLLAAVLLYALFLLYFKFSQLQSQHQHQMLRLESLSAEKQFFQDTVFRYYNTLKNNKTLLKAVLDKSRVRIAEFSGPATTKQGMQQALYELYYLGGDYKEARVIIGRIEQHSEQVYGKHSIEYIETKFTTIDTLLKLRRRQEAYDVARHTLELSQNYHPDNKLLLAKAHLFAGRGDLYCVEPFCLRRESMNDGEQHTRLALALYREELPADAIEIADALYLLNWFLLDGEEKVTLVQNVIHIYKEKLGHLHEKTAAAMEELGRILIFFHQKWQSGEQYLLDAYNIRSKLYPKNHPRMAQTHGNLGEHYLMIGQYPSAIEHLLTALEISKLINGEGNDSHLEYLMFLARARLYNQEAQAAKAVADKAFDIIESHKITPALLIVRALEITRLRVEQALGNNSLSREELKNHIASATGSYRASASVLKHEYQARLLDTYSDTDSYEYLTDLRQVLDSINPKSRYLYRSDIDFLKHRALAQCDKLGSEFCRQMEMAFALANITPGLLQGKLD</sequence>
<reference evidence="6 7" key="1">
    <citation type="journal article" date="2022" name="Mar. Drugs">
        <title>Bioassay-Guided Fractionation Leads to the Detection of Cholic Acid Generated by the Rare Thalassomonas sp.</title>
        <authorList>
            <person name="Pheiffer F."/>
            <person name="Schneider Y.K."/>
            <person name="Hansen E.H."/>
            <person name="Andersen J.H."/>
            <person name="Isaksson J."/>
            <person name="Busche T."/>
            <person name="R C."/>
            <person name="Kalinowski J."/>
            <person name="Zyl L.V."/>
            <person name="Trindade M."/>
        </authorList>
    </citation>
    <scope>NUCLEOTIDE SEQUENCE [LARGE SCALE GENOMIC DNA]</scope>
    <source>
        <strain evidence="6 7">A5K-61T</strain>
    </source>
</reference>
<evidence type="ECO:0000313" key="6">
    <source>
        <dbReference type="EMBL" id="WDE13691.1"/>
    </source>
</evidence>
<keyword evidence="4" id="KW-0812">Transmembrane</keyword>
<evidence type="ECO:0000256" key="1">
    <source>
        <dbReference type="ARBA" id="ARBA00023125"/>
    </source>
</evidence>
<evidence type="ECO:0000259" key="5">
    <source>
        <dbReference type="PROSITE" id="PS51755"/>
    </source>
</evidence>
<dbReference type="PROSITE" id="PS50005">
    <property type="entry name" value="TPR"/>
    <property type="match status" value="1"/>
</dbReference>
<feature type="transmembrane region" description="Helical" evidence="4">
    <location>
        <begin position="173"/>
        <end position="192"/>
    </location>
</feature>
<keyword evidence="4" id="KW-0472">Membrane</keyword>
<name>A0ABY7VKW4_9GAMM</name>
<keyword evidence="2" id="KW-0802">TPR repeat</keyword>
<keyword evidence="4" id="KW-1133">Transmembrane helix</keyword>
<dbReference type="Pfam" id="PF13424">
    <property type="entry name" value="TPR_12"/>
    <property type="match status" value="1"/>
</dbReference>
<dbReference type="InterPro" id="IPR001867">
    <property type="entry name" value="OmpR/PhoB-type_DNA-bd"/>
</dbReference>
<dbReference type="Gene3D" id="1.25.40.10">
    <property type="entry name" value="Tetratricopeptide repeat domain"/>
    <property type="match status" value="1"/>
</dbReference>
<dbReference type="SUPFAM" id="SSF46894">
    <property type="entry name" value="C-terminal effector domain of the bipartite response regulators"/>
    <property type="match status" value="1"/>
</dbReference>
<dbReference type="InterPro" id="IPR036388">
    <property type="entry name" value="WH-like_DNA-bd_sf"/>
</dbReference>
<dbReference type="InterPro" id="IPR011990">
    <property type="entry name" value="TPR-like_helical_dom_sf"/>
</dbReference>
<dbReference type="EMBL" id="CP059693">
    <property type="protein sequence ID" value="WDE13691.1"/>
    <property type="molecule type" value="Genomic_DNA"/>
</dbReference>
<dbReference type="SUPFAM" id="SSF48452">
    <property type="entry name" value="TPR-like"/>
    <property type="match status" value="1"/>
</dbReference>